<dbReference type="PANTHER" id="PTHR42878">
    <property type="entry name" value="TWO-COMPONENT HISTIDINE KINASE"/>
    <property type="match status" value="1"/>
</dbReference>
<keyword evidence="5" id="KW-0812">Transmembrane</keyword>
<feature type="transmembrane region" description="Helical" evidence="5">
    <location>
        <begin position="178"/>
        <end position="200"/>
    </location>
</feature>
<evidence type="ECO:0000313" key="8">
    <source>
        <dbReference type="Proteomes" id="UP001596414"/>
    </source>
</evidence>
<dbReference type="InterPro" id="IPR031621">
    <property type="entry name" value="HisKA_7TM"/>
</dbReference>
<feature type="transmembrane region" description="Helical" evidence="5">
    <location>
        <begin position="145"/>
        <end position="166"/>
    </location>
</feature>
<name>A0ABD5XAZ3_9EURY</name>
<evidence type="ECO:0000313" key="7">
    <source>
        <dbReference type="EMBL" id="MFC7126724.1"/>
    </source>
</evidence>
<dbReference type="SUPFAM" id="SSF55785">
    <property type="entry name" value="PYP-like sensor domain (PAS domain)"/>
    <property type="match status" value="1"/>
</dbReference>
<dbReference type="InterPro" id="IPR013767">
    <property type="entry name" value="PAS_fold"/>
</dbReference>
<feature type="transmembrane region" description="Helical" evidence="5">
    <location>
        <begin position="65"/>
        <end position="87"/>
    </location>
</feature>
<proteinExistence type="predicted"/>
<dbReference type="CDD" id="cd00075">
    <property type="entry name" value="HATPase"/>
    <property type="match status" value="1"/>
</dbReference>
<evidence type="ECO:0000256" key="1">
    <source>
        <dbReference type="ARBA" id="ARBA00000085"/>
    </source>
</evidence>
<dbReference type="GO" id="GO:0004673">
    <property type="term" value="F:protein histidine kinase activity"/>
    <property type="evidence" value="ECO:0007669"/>
    <property type="project" value="UniProtKB-EC"/>
</dbReference>
<reference evidence="7 8" key="1">
    <citation type="journal article" date="2014" name="Int. J. Syst. Evol. Microbiol.">
        <title>Complete genome sequence of Corynebacterium casei LMG S-19264T (=DSM 44701T), isolated from a smear-ripened cheese.</title>
        <authorList>
            <consortium name="US DOE Joint Genome Institute (JGI-PGF)"/>
            <person name="Walter F."/>
            <person name="Albersmeier A."/>
            <person name="Kalinowski J."/>
            <person name="Ruckert C."/>
        </authorList>
    </citation>
    <scope>NUCLEOTIDE SEQUENCE [LARGE SCALE GENOMIC DNA]</scope>
    <source>
        <strain evidence="7 8">CGMCC 4.7215</strain>
    </source>
</reference>
<dbReference type="InterPro" id="IPR003594">
    <property type="entry name" value="HATPase_dom"/>
</dbReference>
<comment type="catalytic activity">
    <reaction evidence="1">
        <text>ATP + protein L-histidine = ADP + protein N-phospho-L-histidine.</text>
        <dbReference type="EC" id="2.7.13.3"/>
    </reaction>
</comment>
<protein>
    <recommendedName>
        <fullName evidence="2">histidine kinase</fullName>
        <ecNumber evidence="2">2.7.13.3</ecNumber>
    </recommendedName>
</protein>
<feature type="transmembrane region" description="Helical" evidence="5">
    <location>
        <begin position="35"/>
        <end position="59"/>
    </location>
</feature>
<evidence type="ECO:0000259" key="6">
    <source>
        <dbReference type="PROSITE" id="PS50109"/>
    </source>
</evidence>
<dbReference type="Gene3D" id="3.30.450.20">
    <property type="entry name" value="PAS domain"/>
    <property type="match status" value="1"/>
</dbReference>
<dbReference type="AlphaFoldDB" id="A0ABD5XAZ3"/>
<gene>
    <name evidence="7" type="ORF">ACFQJ7_11930</name>
</gene>
<dbReference type="SUPFAM" id="SSF55874">
    <property type="entry name" value="ATPase domain of HSP90 chaperone/DNA topoisomerase II/histidine kinase"/>
    <property type="match status" value="1"/>
</dbReference>
<dbReference type="RefSeq" id="WP_267637462.1">
    <property type="nucleotide sequence ID" value="NZ_JAODIY010000009.1"/>
</dbReference>
<dbReference type="Proteomes" id="UP001596414">
    <property type="component" value="Unassembled WGS sequence"/>
</dbReference>
<dbReference type="Pfam" id="PF02518">
    <property type="entry name" value="HATPase_c"/>
    <property type="match status" value="1"/>
</dbReference>
<dbReference type="Gene3D" id="3.30.565.10">
    <property type="entry name" value="Histidine kinase-like ATPase, C-terminal domain"/>
    <property type="match status" value="1"/>
</dbReference>
<organism evidence="7 8">
    <name type="scientific">Halovenus rubra</name>
    <dbReference type="NCBI Taxonomy" id="869890"/>
    <lineage>
        <taxon>Archaea</taxon>
        <taxon>Methanobacteriati</taxon>
        <taxon>Methanobacteriota</taxon>
        <taxon>Stenosarchaea group</taxon>
        <taxon>Halobacteria</taxon>
        <taxon>Halobacteriales</taxon>
        <taxon>Haloarculaceae</taxon>
        <taxon>Halovenus</taxon>
    </lineage>
</organism>
<evidence type="ECO:0000256" key="3">
    <source>
        <dbReference type="ARBA" id="ARBA00022679"/>
    </source>
</evidence>
<keyword evidence="5" id="KW-0472">Membrane</keyword>
<keyword evidence="5" id="KW-1133">Transmembrane helix</keyword>
<dbReference type="SMART" id="SM00387">
    <property type="entry name" value="HATPase_c"/>
    <property type="match status" value="1"/>
</dbReference>
<accession>A0ABD5XAZ3</accession>
<dbReference type="PRINTS" id="PR00344">
    <property type="entry name" value="BCTRLSENSOR"/>
</dbReference>
<evidence type="ECO:0000256" key="5">
    <source>
        <dbReference type="SAM" id="Phobius"/>
    </source>
</evidence>
<dbReference type="Pfam" id="PF00989">
    <property type="entry name" value="PAS"/>
    <property type="match status" value="1"/>
</dbReference>
<dbReference type="InterPro" id="IPR004358">
    <property type="entry name" value="Sig_transdc_His_kin-like_C"/>
</dbReference>
<dbReference type="EMBL" id="JBHSZQ010000047">
    <property type="protein sequence ID" value="MFC7126724.1"/>
    <property type="molecule type" value="Genomic_DNA"/>
</dbReference>
<feature type="transmembrane region" description="Helical" evidence="5">
    <location>
        <begin position="99"/>
        <end position="120"/>
    </location>
</feature>
<keyword evidence="4 7" id="KW-0418">Kinase</keyword>
<dbReference type="InterPro" id="IPR005467">
    <property type="entry name" value="His_kinase_dom"/>
</dbReference>
<dbReference type="EC" id="2.7.13.3" evidence="2"/>
<evidence type="ECO:0000256" key="2">
    <source>
        <dbReference type="ARBA" id="ARBA00012438"/>
    </source>
</evidence>
<feature type="transmembrane region" description="Helical" evidence="5">
    <location>
        <begin position="6"/>
        <end position="23"/>
    </location>
</feature>
<keyword evidence="3" id="KW-0808">Transferase</keyword>
<dbReference type="InterPro" id="IPR050351">
    <property type="entry name" value="BphY/WalK/GraS-like"/>
</dbReference>
<evidence type="ECO:0000256" key="4">
    <source>
        <dbReference type="ARBA" id="ARBA00022777"/>
    </source>
</evidence>
<comment type="caution">
    <text evidence="7">The sequence shown here is derived from an EMBL/GenBank/DDBJ whole genome shotgun (WGS) entry which is preliminary data.</text>
</comment>
<sequence length="583" mass="64484">MSALVSWPVILCLVAGFGGLYLIRYLIGYRGKPGALWLAGALFAQTLFVFAYAIGLTVFNQEIRWAIEIFGLVAFHWLGVPFLGFALEYTGRRSIRRSWYFRILFVFPLSVTLLLPLNFWHELFWNNFSVVSVFGTAVATYEFNVLFYITLVGALGWSMAGVLLLVDTVWDYGSLFRSEALAVALSPALPVVGLLVWLFQLTPETPLNWAAPLLIAHVMFDLYAFVGSDMFEVSPATNRAAKQSAISDFRAPVIVIEEEGRIVELNAAAETQLELDRTATLMQPLSLIFERISADETDGTKMVEQSLGNNTDWHITVQKGQNTAEYVVQSSPLTAGVGERVGYTLLFQDITEEIRREERLSVLNRILRHNLRNDLSVVAGYVSAADERTDDETVAGMLDKASMTVNDLIETGEMAREFEKVIAEPEDYSRSVSLGKMFNELEEKLVDEYPNAEVSTDQTGSTVQTNPDILRSVLWQLLDNAAYHDDSESTAIALSVTERDSQFLIEVVDDGPGIPNHEVQSLREGQETSLDHGSGFGLWLVKWGTTRIGGSVNFEIGESGTTVSITLPKEASPPVVQASSASA</sequence>
<feature type="domain" description="Histidine kinase" evidence="6">
    <location>
        <begin position="366"/>
        <end position="571"/>
    </location>
</feature>
<dbReference type="PANTHER" id="PTHR42878:SF14">
    <property type="entry name" value="OSMOLARITY TWO-COMPONENT SYSTEM PROTEIN SSK1"/>
    <property type="match status" value="1"/>
</dbReference>
<dbReference type="InterPro" id="IPR036890">
    <property type="entry name" value="HATPase_C_sf"/>
</dbReference>
<dbReference type="PROSITE" id="PS50109">
    <property type="entry name" value="HIS_KIN"/>
    <property type="match status" value="1"/>
</dbReference>
<dbReference type="InterPro" id="IPR035965">
    <property type="entry name" value="PAS-like_dom_sf"/>
</dbReference>
<dbReference type="Pfam" id="PF16927">
    <property type="entry name" value="HisKA_7TM"/>
    <property type="match status" value="1"/>
</dbReference>